<dbReference type="Proteomes" id="UP000789901">
    <property type="component" value="Unassembled WGS sequence"/>
</dbReference>
<organism evidence="1 2">
    <name type="scientific">Gigaspora margarita</name>
    <dbReference type="NCBI Taxonomy" id="4874"/>
    <lineage>
        <taxon>Eukaryota</taxon>
        <taxon>Fungi</taxon>
        <taxon>Fungi incertae sedis</taxon>
        <taxon>Mucoromycota</taxon>
        <taxon>Glomeromycotina</taxon>
        <taxon>Glomeromycetes</taxon>
        <taxon>Diversisporales</taxon>
        <taxon>Gigasporaceae</taxon>
        <taxon>Gigaspora</taxon>
    </lineage>
</organism>
<dbReference type="SUPFAM" id="SSF48452">
    <property type="entry name" value="TPR-like"/>
    <property type="match status" value="1"/>
</dbReference>
<evidence type="ECO:0000313" key="2">
    <source>
        <dbReference type="Proteomes" id="UP000789901"/>
    </source>
</evidence>
<name>A0ABN7UIR8_GIGMA</name>
<evidence type="ECO:0000313" key="1">
    <source>
        <dbReference type="EMBL" id="CAG8607388.1"/>
    </source>
</evidence>
<proteinExistence type="predicted"/>
<feature type="non-terminal residue" evidence="1">
    <location>
        <position position="1"/>
    </location>
</feature>
<gene>
    <name evidence="1" type="ORF">GMARGA_LOCUS7184</name>
</gene>
<accession>A0ABN7UIR8</accession>
<dbReference type="Gene3D" id="1.25.40.10">
    <property type="entry name" value="Tetratricopeptide repeat domain"/>
    <property type="match status" value="1"/>
</dbReference>
<protein>
    <submittedName>
        <fullName evidence="1">26862_t:CDS:1</fullName>
    </submittedName>
</protein>
<reference evidence="1 2" key="1">
    <citation type="submission" date="2021-06" db="EMBL/GenBank/DDBJ databases">
        <authorList>
            <person name="Kallberg Y."/>
            <person name="Tangrot J."/>
            <person name="Rosling A."/>
        </authorList>
    </citation>
    <scope>NUCLEOTIDE SEQUENCE [LARGE SCALE GENOMIC DNA]</scope>
    <source>
        <strain evidence="1 2">120-4 pot B 10/14</strain>
    </source>
</reference>
<dbReference type="EMBL" id="CAJVQB010003415">
    <property type="protein sequence ID" value="CAG8607388.1"/>
    <property type="molecule type" value="Genomic_DNA"/>
</dbReference>
<keyword evidence="2" id="KW-1185">Reference proteome</keyword>
<sequence>NSSSLIEKLKKWTSIHDIYSLKKVIENNKISHKMLVYSLELLADSSVFKFYSIEAISELELHLRTLVALIEVICKTQFENFNPSSNSTTSSDILNDSKVYKNGKRNYNIDFLLLHLRDTLHCMRDDETKFSEVWRRAKKFLRIILGVAPRLVKKGIIHGSDLPIDNGVELLFKHLQGAFTWKYPISSWYYEWRTLLELHFNLQNFLQESSLPSKYGESLLLECLWYCVSKNWSNPISQSESLTNKKHFVNNLLGMEPLAFPHSLWFGALDIAQALIAKTLKDSTLGICYYLALESLQKAPTSFIHLDSVKLHQMIEAIREKSFQDEKLVDTNKNNVDDLKEKGKVIPANSSTSAHIITSSDDFISEIVTIELSCPPTCPFCRKIINLNSVINLPQSAIYQGIRNYLPEDNINVTQDHRENISNDSSDEEINLSKLKSQQKFKMTTSTVRKFFKTPKFLSSSLRKKADIAYKLGEFETTINILTEILEQYPTSYSLQYYRAKVYTERNKFYEAIKDLDSAIKQKPYKFDAYLLRGITYFSIG</sequence>
<dbReference type="InterPro" id="IPR011990">
    <property type="entry name" value="TPR-like_helical_dom_sf"/>
</dbReference>
<dbReference type="InterPro" id="IPR019734">
    <property type="entry name" value="TPR_rpt"/>
</dbReference>
<dbReference type="SMART" id="SM00028">
    <property type="entry name" value="TPR"/>
    <property type="match status" value="2"/>
</dbReference>
<comment type="caution">
    <text evidence="1">The sequence shown here is derived from an EMBL/GenBank/DDBJ whole genome shotgun (WGS) entry which is preliminary data.</text>
</comment>